<dbReference type="Proteomes" id="UP000799757">
    <property type="component" value="Unassembled WGS sequence"/>
</dbReference>
<gene>
    <name evidence="2" type="ORF">K505DRAFT_333868</name>
</gene>
<evidence type="ECO:0000256" key="1">
    <source>
        <dbReference type="SAM" id="MobiDB-lite"/>
    </source>
</evidence>
<evidence type="ECO:0000313" key="3">
    <source>
        <dbReference type="Proteomes" id="UP000799757"/>
    </source>
</evidence>
<evidence type="ECO:0000313" key="2">
    <source>
        <dbReference type="EMBL" id="KAF2797906.1"/>
    </source>
</evidence>
<protein>
    <submittedName>
        <fullName evidence="2">Uncharacterized protein</fullName>
    </submittedName>
</protein>
<reference evidence="2" key="1">
    <citation type="journal article" date="2020" name="Stud. Mycol.">
        <title>101 Dothideomycetes genomes: a test case for predicting lifestyles and emergence of pathogens.</title>
        <authorList>
            <person name="Haridas S."/>
            <person name="Albert R."/>
            <person name="Binder M."/>
            <person name="Bloem J."/>
            <person name="Labutti K."/>
            <person name="Salamov A."/>
            <person name="Andreopoulos B."/>
            <person name="Baker S."/>
            <person name="Barry K."/>
            <person name="Bills G."/>
            <person name="Bluhm B."/>
            <person name="Cannon C."/>
            <person name="Castanera R."/>
            <person name="Culley D."/>
            <person name="Daum C."/>
            <person name="Ezra D."/>
            <person name="Gonzalez J."/>
            <person name="Henrissat B."/>
            <person name="Kuo A."/>
            <person name="Liang C."/>
            <person name="Lipzen A."/>
            <person name="Lutzoni F."/>
            <person name="Magnuson J."/>
            <person name="Mondo S."/>
            <person name="Nolan M."/>
            <person name="Ohm R."/>
            <person name="Pangilinan J."/>
            <person name="Park H.-J."/>
            <person name="Ramirez L."/>
            <person name="Alfaro M."/>
            <person name="Sun H."/>
            <person name="Tritt A."/>
            <person name="Yoshinaga Y."/>
            <person name="Zwiers L.-H."/>
            <person name="Turgeon B."/>
            <person name="Goodwin S."/>
            <person name="Spatafora J."/>
            <person name="Crous P."/>
            <person name="Grigoriev I."/>
        </authorList>
    </citation>
    <scope>NUCLEOTIDE SEQUENCE</scope>
    <source>
        <strain evidence="2">CBS 109.77</strain>
    </source>
</reference>
<dbReference type="OrthoDB" id="3777651at2759"/>
<accession>A0A6A6XMX3</accession>
<keyword evidence="3" id="KW-1185">Reference proteome</keyword>
<proteinExistence type="predicted"/>
<name>A0A6A6XMX3_9PLEO</name>
<dbReference type="EMBL" id="MU001795">
    <property type="protein sequence ID" value="KAF2797906.1"/>
    <property type="molecule type" value="Genomic_DNA"/>
</dbReference>
<dbReference type="AlphaFoldDB" id="A0A6A6XMX3"/>
<organism evidence="2 3">
    <name type="scientific">Melanomma pulvis-pyrius CBS 109.77</name>
    <dbReference type="NCBI Taxonomy" id="1314802"/>
    <lineage>
        <taxon>Eukaryota</taxon>
        <taxon>Fungi</taxon>
        <taxon>Dikarya</taxon>
        <taxon>Ascomycota</taxon>
        <taxon>Pezizomycotina</taxon>
        <taxon>Dothideomycetes</taxon>
        <taxon>Pleosporomycetidae</taxon>
        <taxon>Pleosporales</taxon>
        <taxon>Melanommataceae</taxon>
        <taxon>Melanomma</taxon>
    </lineage>
</organism>
<feature type="region of interest" description="Disordered" evidence="1">
    <location>
        <begin position="23"/>
        <end position="95"/>
    </location>
</feature>
<sequence>MQTARPVRVPSMTHRSCLPKKMAHAKAKKQSVSVASVFKPRPRGAAKAHGALKIIASNPRAILEQAGTPKPRDVKSRPRNRSPQKGGEKPPMHPLELEFNETTNAYRTHVFAAANSKLNTIHASLLKDLHNFTSQANPSAASPSDSKSSPKKLAVIRQIESVTGNICTHPGEYRILSRYTNDDSEQVSFETTLGERISNYGAHLESEEKALKRLQAEWELIVGEIWKLGVQTLGEGFMSRFLTAVPALSSPSLMKIDGELSSVGEKLQKVKKSVTFQEPTPKFMTGPSQLKKAVLLVPDFPTEEVTVLQGKIGELGVKEVAKLKKVDKEFSQWWGRKSAQIKALQND</sequence>